<evidence type="ECO:0000259" key="11">
    <source>
        <dbReference type="Pfam" id="PF23282"/>
    </source>
</evidence>
<feature type="region of interest" description="Disordered" evidence="8">
    <location>
        <begin position="1069"/>
        <end position="1122"/>
    </location>
</feature>
<accession>A0AAW1VS99</accession>
<keyword evidence="14" id="KW-1185">Reference proteome</keyword>
<dbReference type="Gene3D" id="3.80.10.10">
    <property type="entry name" value="Ribonuclease Inhibitor"/>
    <property type="match status" value="2"/>
</dbReference>
<dbReference type="EC" id="3.2.2.6" evidence="1"/>
<feature type="domain" description="Disease resistance protein Roq1-like winged-helix" evidence="11">
    <location>
        <begin position="307"/>
        <end position="370"/>
    </location>
</feature>
<keyword evidence="4" id="KW-0611">Plant defense</keyword>
<feature type="region of interest" description="Disordered" evidence="8">
    <location>
        <begin position="2066"/>
        <end position="2104"/>
    </location>
</feature>
<dbReference type="PANTHER" id="PTHR11017">
    <property type="entry name" value="LEUCINE-RICH REPEAT-CONTAINING PROTEIN"/>
    <property type="match status" value="1"/>
</dbReference>
<keyword evidence="5" id="KW-0520">NAD</keyword>
<feature type="domain" description="NB-ARC" evidence="9">
    <location>
        <begin position="62"/>
        <end position="217"/>
    </location>
</feature>
<reference evidence="13 14" key="1">
    <citation type="journal article" date="2023" name="G3 (Bethesda)">
        <title>A chromosome-length genome assembly and annotation of blackberry (Rubus argutus, cv. 'Hillquist').</title>
        <authorList>
            <person name="Bruna T."/>
            <person name="Aryal R."/>
            <person name="Dudchenko O."/>
            <person name="Sargent D.J."/>
            <person name="Mead D."/>
            <person name="Buti M."/>
            <person name="Cavallini A."/>
            <person name="Hytonen T."/>
            <person name="Andres J."/>
            <person name="Pham M."/>
            <person name="Weisz D."/>
            <person name="Mascagni F."/>
            <person name="Usai G."/>
            <person name="Natali L."/>
            <person name="Bassil N."/>
            <person name="Fernandez G.E."/>
            <person name="Lomsadze A."/>
            <person name="Armour M."/>
            <person name="Olukolu B."/>
            <person name="Poorten T."/>
            <person name="Britton C."/>
            <person name="Davik J."/>
            <person name="Ashrafi H."/>
            <person name="Aiden E.L."/>
            <person name="Borodovsky M."/>
            <person name="Worthington M."/>
        </authorList>
    </citation>
    <scope>NUCLEOTIDE SEQUENCE [LARGE SCALE GENOMIC DNA]</scope>
    <source>
        <strain evidence="13">PI 553951</strain>
    </source>
</reference>
<dbReference type="PRINTS" id="PR00364">
    <property type="entry name" value="DISEASERSIST"/>
</dbReference>
<evidence type="ECO:0000256" key="4">
    <source>
        <dbReference type="ARBA" id="ARBA00022821"/>
    </source>
</evidence>
<evidence type="ECO:0000256" key="1">
    <source>
        <dbReference type="ARBA" id="ARBA00011982"/>
    </source>
</evidence>
<feature type="compositionally biased region" description="Polar residues" evidence="8">
    <location>
        <begin position="1099"/>
        <end position="1114"/>
    </location>
</feature>
<evidence type="ECO:0000313" key="13">
    <source>
        <dbReference type="EMBL" id="KAK9910640.1"/>
    </source>
</evidence>
<evidence type="ECO:0000256" key="3">
    <source>
        <dbReference type="ARBA" id="ARBA00022737"/>
    </source>
</evidence>
<dbReference type="Pfam" id="PF23282">
    <property type="entry name" value="WHD_ROQ1"/>
    <property type="match status" value="1"/>
</dbReference>
<dbReference type="Gene3D" id="3.40.50.300">
    <property type="entry name" value="P-loop containing nucleotide triphosphate hydrolases"/>
    <property type="match status" value="1"/>
</dbReference>
<feature type="compositionally biased region" description="Basic and acidic residues" evidence="8">
    <location>
        <begin position="2074"/>
        <end position="2084"/>
    </location>
</feature>
<dbReference type="EMBL" id="JBEDUW010000007">
    <property type="protein sequence ID" value="KAK9910640.1"/>
    <property type="molecule type" value="Genomic_DNA"/>
</dbReference>
<dbReference type="Pfam" id="PF20160">
    <property type="entry name" value="C-JID"/>
    <property type="match status" value="3"/>
</dbReference>
<keyword evidence="2" id="KW-0433">Leucine-rich repeat</keyword>
<sequence length="2148" mass="243819">MLDVSIFFFRLEVTVIDEIVKCVDKNWKIKFNLAFSTEDSKDFVGMDRVREIELNLDIKGLNNIGVIGICGMPGVGKTTIAEVVFRRNWHHFEANSFIANIGERRKKNGLLHIQNQLYHDLLESEVVTMNDVPTERRKLRHKKVLIILDGVTELDFIVELVGRGGKELINWFGQGSRIIITTIDEKLLKDYEAKIHKVGRLNENKARLLFFRKAFKKVHPLHDYDELHFKSMTDHPMRQYADLSYKFVDLADGLPLAIVALGNMLLNRTLDEWKAELRTLEAKKDTGDEKLFGILKVCIDGLRDGGKEIFLDIACFFKGDDKKRAEKIFESCGLNPGVNLNILLEKSLVTIVGGKLWMHDLLQETGQKMVIGESISLGNRSRLWRHKEAISVLKQDKGTSAVRGIFLSSPRPEKVRLKADSFSNMDFLRLLKIKNVIFSGCHEYDLSNELSFLEWHGFPSTSLPSNFEPETLVELHLPQSQIKQLWEDITRPPLEMLVIMDLSDCKYLTSPPDFRSMPNLEILILKGCTRLSEVDLPIGDHLQKLMLLNLEGCESLNSLPNGICSLRSLTTLILSGCFKLANLPGKIGENMKQLSKLDLDGTAIKELPASIKHLTGLIRLNLRDCKNLLSLPDIICSLTNLQVLNLSGCSKLDELPEKLGSLVGLKELDASRSCIRQVPSSILLLKDLESLYFRGCGGLQLPASFSGLGSLAKLDLSYCKLSDGAIPADLDCLSSLDHLNLSGNCLVSVPESITKLSKLEVLLLNDCSRLRSLPPLPQSIQRVFARNCPLLGTYSNKLTMWTSTATGFCFVNSQTSEEQKLQRIPISEQHLLRPHLQKFYEDIIYKGNGFEYITPHTKIPSWFDDFGRQSEGSSITFPLPQDYFDGELELMGFALCFVYEAQEHENMELTASNILTDEQVKYSCNYSCRLSTYGGPGDDCPVLVCKLMDHDYVGSFRHWVYIAGGLFAERLNNRYVRAQVIIDRPGVEVKACGASLIYSGGVTEFVWNLNLRDEIPSQIRNPSSPNDESNEQEQETTSDHQLELKHVPIQYQAQMNRMISLYDNKRRNKQSLDHDAGSSSRTGSSTQVPHQRLERPESNDQFNEQEQGTTSQVTHVVEEERASSTYPPELIPFFFEIEPSASIDSSSTKFEGHAEAITFTTACPQGNFSGSRRLCFIHKPRARFPEQWYKSSYICAFFEVLTPIVEVEMCGAHLVYEEDLIGMIRTITHCTIRRPPVFFGVGLVNHPIQSHGGQPFADINMDTDLNELADRESIRISRTLATIQESSKSLVGQVIHLRIHADTPFKKKDSVMKWKKKLELLLQCFFRFPLSVTLTLGGDIISSIGDSDPYCLCSSSIMPLKDIPKWLCGVKSPTCKLETRLPPNLENDDNWLGFIVCAAFSVHASQSDVLNYLKSGYYPKLTCHLQWGSERALNLKAGKETNIVLKNVFMWLYGRRFIWLRYIPHQKIKGQLNKSGRLEASFRTDSISSKVLEVRECSLRVLYKKDVEEFKQTIIQCFSSFFDNEDAIRSYIEYEDAMRSFNNHADYCQGETSGKSNDMLQIIVHDNVVEEHGSGPELIPFFIEIEPPASTDSSSTKITGQLRRNIESSLEQLFQQGDNARHYNYGFILSPRVGAVMPWFSHHTIGRKVNVVDAHRDLYKDKKWVGFALYVAFTQSSDSDFCCCLSRLSAFQGNTVHSVIRCHREDQFSGSRRLVLIHIPRARFPEQCNQCPQIFAEFNFIHPAASEVEMCGIRVVYDEDVKGLVQTITQSTIRNPPVYFSRDDETLDAPEELSRGMTVADINLVTSLVAHSEACIQPTRSSLSPPGELVPSQKFGRVVLVIDGDAPFKKKGTIEWKRNFERLLQSFFRLDLLIQLYLGEDAISLYRDIFQHACLFPQKEIPDWFTEKSLTSTFVTPLPDDLESDNNWMGFVICAAFSVHPHPTDVGNYKDSQLSSDVNCNFRWSYDSSRLISIREGVFGIRPNNKFMWLSRRGFIWLQFISCEVFRIAMMNKSHRQLEASFESGSPALAVQKCSLRILHKQDVQEYKQTLIQCFASVFDNLDHSQPYNEDDDSQHNKEPIHEDDQIDSVGTTSLSEDTQPETKARVLVPQCETSGNSFNRFNSILFEPILYDKKSAVIFADFRGWEE</sequence>
<evidence type="ECO:0000256" key="8">
    <source>
        <dbReference type="SAM" id="MobiDB-lite"/>
    </source>
</evidence>
<dbReference type="InterPro" id="IPR027417">
    <property type="entry name" value="P-loop_NTPase"/>
</dbReference>
<feature type="domain" description="C-JID" evidence="10">
    <location>
        <begin position="1359"/>
        <end position="1508"/>
    </location>
</feature>
<evidence type="ECO:0000256" key="7">
    <source>
        <dbReference type="SAM" id="Coils"/>
    </source>
</evidence>
<feature type="compositionally biased region" description="Polar residues" evidence="8">
    <location>
        <begin position="1077"/>
        <end position="1089"/>
    </location>
</feature>
<evidence type="ECO:0000259" key="10">
    <source>
        <dbReference type="Pfam" id="PF20160"/>
    </source>
</evidence>
<dbReference type="GO" id="GO:0061809">
    <property type="term" value="F:NAD+ nucleosidase activity, cyclic ADP-ribose generating"/>
    <property type="evidence" value="ECO:0007669"/>
    <property type="project" value="UniProtKB-EC"/>
</dbReference>
<dbReference type="InterPro" id="IPR042197">
    <property type="entry name" value="Apaf_helical"/>
</dbReference>
<dbReference type="GO" id="GO:0043531">
    <property type="term" value="F:ADP binding"/>
    <property type="evidence" value="ECO:0007669"/>
    <property type="project" value="InterPro"/>
</dbReference>
<feature type="coiled-coil region" evidence="7">
    <location>
        <begin position="263"/>
        <end position="290"/>
    </location>
</feature>
<name>A0AAW1VS99_RUBAR</name>
<comment type="caution">
    <text evidence="13">The sequence shown here is derived from an EMBL/GenBank/DDBJ whole genome shotgun (WGS) entry which is preliminary data.</text>
</comment>
<feature type="domain" description="C-JID" evidence="10">
    <location>
        <begin position="855"/>
        <end position="999"/>
    </location>
</feature>
<dbReference type="InterPro" id="IPR058192">
    <property type="entry name" value="WHD_ROQ1-like"/>
</dbReference>
<evidence type="ECO:0000259" key="9">
    <source>
        <dbReference type="Pfam" id="PF00931"/>
    </source>
</evidence>
<dbReference type="SUPFAM" id="SSF52058">
    <property type="entry name" value="L domain-like"/>
    <property type="match status" value="1"/>
</dbReference>
<dbReference type="InterPro" id="IPR001611">
    <property type="entry name" value="Leu-rich_rpt"/>
</dbReference>
<evidence type="ECO:0000256" key="2">
    <source>
        <dbReference type="ARBA" id="ARBA00022614"/>
    </source>
</evidence>
<dbReference type="InterPro" id="IPR044974">
    <property type="entry name" value="Disease_R_plants"/>
</dbReference>
<dbReference type="PROSITE" id="PS51450">
    <property type="entry name" value="LRR"/>
    <property type="match status" value="1"/>
</dbReference>
<dbReference type="Pfam" id="PF07725">
    <property type="entry name" value="LRR_3"/>
    <property type="match status" value="1"/>
</dbReference>
<dbReference type="GO" id="GO:0006952">
    <property type="term" value="P:defense response"/>
    <property type="evidence" value="ECO:0007669"/>
    <property type="project" value="InterPro"/>
</dbReference>
<evidence type="ECO:0000259" key="12">
    <source>
        <dbReference type="Pfam" id="PF23286"/>
    </source>
</evidence>
<dbReference type="Gene3D" id="1.10.8.430">
    <property type="entry name" value="Helical domain of apoptotic protease-activating factors"/>
    <property type="match status" value="1"/>
</dbReference>
<dbReference type="InterPro" id="IPR011713">
    <property type="entry name" value="Leu-rich_rpt_3"/>
</dbReference>
<dbReference type="InterPro" id="IPR045344">
    <property type="entry name" value="C-JID"/>
</dbReference>
<dbReference type="InterPro" id="IPR058546">
    <property type="entry name" value="RPS4B/Roq1-like_LRR"/>
</dbReference>
<dbReference type="Pfam" id="PF00931">
    <property type="entry name" value="NB-ARC"/>
    <property type="match status" value="1"/>
</dbReference>
<feature type="domain" description="C-JID" evidence="10">
    <location>
        <begin position="1896"/>
        <end position="2044"/>
    </location>
</feature>
<dbReference type="PANTHER" id="PTHR11017:SF574">
    <property type="entry name" value="ADP-RIBOSYL CYCLASE_CYCLIC ADP-RIBOSE HYDROLASE"/>
    <property type="match status" value="1"/>
</dbReference>
<proteinExistence type="predicted"/>
<feature type="compositionally biased region" description="Polar residues" evidence="8">
    <location>
        <begin position="1018"/>
        <end position="1027"/>
    </location>
</feature>
<keyword evidence="7" id="KW-0175">Coiled coil</keyword>
<evidence type="ECO:0000256" key="6">
    <source>
        <dbReference type="ARBA" id="ARBA00047304"/>
    </source>
</evidence>
<dbReference type="InterPro" id="IPR002182">
    <property type="entry name" value="NB-ARC"/>
</dbReference>
<organism evidence="13 14">
    <name type="scientific">Rubus argutus</name>
    <name type="common">Southern blackberry</name>
    <dbReference type="NCBI Taxonomy" id="59490"/>
    <lineage>
        <taxon>Eukaryota</taxon>
        <taxon>Viridiplantae</taxon>
        <taxon>Streptophyta</taxon>
        <taxon>Embryophyta</taxon>
        <taxon>Tracheophyta</taxon>
        <taxon>Spermatophyta</taxon>
        <taxon>Magnoliopsida</taxon>
        <taxon>eudicotyledons</taxon>
        <taxon>Gunneridae</taxon>
        <taxon>Pentapetalae</taxon>
        <taxon>rosids</taxon>
        <taxon>fabids</taxon>
        <taxon>Rosales</taxon>
        <taxon>Rosaceae</taxon>
        <taxon>Rosoideae</taxon>
        <taxon>Rosoideae incertae sedis</taxon>
        <taxon>Rubus</taxon>
    </lineage>
</organism>
<dbReference type="Proteomes" id="UP001457282">
    <property type="component" value="Unassembled WGS sequence"/>
</dbReference>
<protein>
    <recommendedName>
        <fullName evidence="1">ADP-ribosyl cyclase/cyclic ADP-ribose hydrolase</fullName>
        <ecNumber evidence="1">3.2.2.6</ecNumber>
    </recommendedName>
</protein>
<comment type="catalytic activity">
    <reaction evidence="6">
        <text>NAD(+) + H2O = ADP-D-ribose + nicotinamide + H(+)</text>
        <dbReference type="Rhea" id="RHEA:16301"/>
        <dbReference type="ChEBI" id="CHEBI:15377"/>
        <dbReference type="ChEBI" id="CHEBI:15378"/>
        <dbReference type="ChEBI" id="CHEBI:17154"/>
        <dbReference type="ChEBI" id="CHEBI:57540"/>
        <dbReference type="ChEBI" id="CHEBI:57967"/>
        <dbReference type="EC" id="3.2.2.6"/>
    </reaction>
    <physiologicalReaction direction="left-to-right" evidence="6">
        <dbReference type="Rhea" id="RHEA:16302"/>
    </physiologicalReaction>
</comment>
<feature type="domain" description="Disease resistance protein RPS4B/Roq1-like leucine-rich repeats" evidence="12">
    <location>
        <begin position="566"/>
        <end position="789"/>
    </location>
</feature>
<feature type="compositionally biased region" description="Polar residues" evidence="8">
    <location>
        <begin position="2089"/>
        <end position="2098"/>
    </location>
</feature>
<dbReference type="SUPFAM" id="SSF52540">
    <property type="entry name" value="P-loop containing nucleoside triphosphate hydrolases"/>
    <property type="match status" value="1"/>
</dbReference>
<feature type="region of interest" description="Disordered" evidence="8">
    <location>
        <begin position="1017"/>
        <end position="1044"/>
    </location>
</feature>
<evidence type="ECO:0000313" key="14">
    <source>
        <dbReference type="Proteomes" id="UP001457282"/>
    </source>
</evidence>
<dbReference type="SMART" id="SM00369">
    <property type="entry name" value="LRR_TYP"/>
    <property type="match status" value="4"/>
</dbReference>
<evidence type="ECO:0000256" key="5">
    <source>
        <dbReference type="ARBA" id="ARBA00023027"/>
    </source>
</evidence>
<dbReference type="Pfam" id="PF23286">
    <property type="entry name" value="LRR_13"/>
    <property type="match status" value="1"/>
</dbReference>
<keyword evidence="3" id="KW-0677">Repeat</keyword>
<dbReference type="InterPro" id="IPR003591">
    <property type="entry name" value="Leu-rich_rpt_typical-subtyp"/>
</dbReference>
<gene>
    <name evidence="13" type="ORF">M0R45_034595</name>
</gene>
<dbReference type="InterPro" id="IPR032675">
    <property type="entry name" value="LRR_dom_sf"/>
</dbReference>